<dbReference type="InterPro" id="IPR043539">
    <property type="entry name" value="Grb2-like"/>
</dbReference>
<name>A0A5N4CC12_CAMDR</name>
<keyword evidence="1 3" id="KW-0728">SH3 domain</keyword>
<comment type="caution">
    <text evidence="5">The sequence shown here is derived from an EMBL/GenBank/DDBJ whole genome shotgun (WGS) entry which is preliminary data.</text>
</comment>
<dbReference type="Proteomes" id="UP000299084">
    <property type="component" value="Unassembled WGS sequence"/>
</dbReference>
<evidence type="ECO:0000259" key="4">
    <source>
        <dbReference type="PROSITE" id="PS50002"/>
    </source>
</evidence>
<feature type="domain" description="SH3" evidence="4">
    <location>
        <begin position="38"/>
        <end position="98"/>
    </location>
</feature>
<sequence>MLDASQKPKQVAESQLLPGQRFQNKGLCLRSWFLDPEEQGDIVVALYPYDGIHPDDLSFKKGEKMKVLEEQGEWWKAKSLSTKREGFIPSNYVAKVNTLETEE</sequence>
<dbReference type="Pfam" id="PF00018">
    <property type="entry name" value="SH3_1"/>
    <property type="match status" value="1"/>
</dbReference>
<gene>
    <name evidence="5" type="ORF">Cadr_000027426</name>
</gene>
<keyword evidence="5" id="KW-0418">Kinase</keyword>
<dbReference type="EMBL" id="JWIN03000029">
    <property type="protein sequence ID" value="KAB1256436.1"/>
    <property type="molecule type" value="Genomic_DNA"/>
</dbReference>
<dbReference type="AlphaFoldDB" id="A0A5N4CC12"/>
<keyword evidence="6" id="KW-1185">Reference proteome</keyword>
<dbReference type="InterPro" id="IPR035748">
    <property type="entry name" value="Lyn_SH3"/>
</dbReference>
<reference evidence="5 6" key="1">
    <citation type="journal article" date="2019" name="Mol. Ecol. Resour.">
        <title>Improving Illumina assemblies with Hi-C and long reads: an example with the North African dromedary.</title>
        <authorList>
            <person name="Elbers J.P."/>
            <person name="Rogers M.F."/>
            <person name="Perelman P.L."/>
            <person name="Proskuryakova A.A."/>
            <person name="Serdyukova N.A."/>
            <person name="Johnson W.E."/>
            <person name="Horin P."/>
            <person name="Corander J."/>
            <person name="Murphy D."/>
            <person name="Burger P.A."/>
        </authorList>
    </citation>
    <scope>NUCLEOTIDE SEQUENCE [LARGE SCALE GENOMIC DNA]</scope>
    <source>
        <strain evidence="5">Drom800</strain>
        <tissue evidence="5">Blood</tissue>
    </source>
</reference>
<dbReference type="FunFam" id="2.30.30.40:FF:000095">
    <property type="entry name" value="Tyrosine-protein kinase"/>
    <property type="match status" value="1"/>
</dbReference>
<keyword evidence="2" id="KW-0727">SH2 domain</keyword>
<evidence type="ECO:0000313" key="5">
    <source>
        <dbReference type="EMBL" id="KAB1256436.1"/>
    </source>
</evidence>
<organism evidence="5 6">
    <name type="scientific">Camelus dromedarius</name>
    <name type="common">Dromedary</name>
    <name type="synonym">Arabian camel</name>
    <dbReference type="NCBI Taxonomy" id="9838"/>
    <lineage>
        <taxon>Eukaryota</taxon>
        <taxon>Metazoa</taxon>
        <taxon>Chordata</taxon>
        <taxon>Craniata</taxon>
        <taxon>Vertebrata</taxon>
        <taxon>Euteleostomi</taxon>
        <taxon>Mammalia</taxon>
        <taxon>Eutheria</taxon>
        <taxon>Laurasiatheria</taxon>
        <taxon>Artiodactyla</taxon>
        <taxon>Tylopoda</taxon>
        <taxon>Camelidae</taxon>
        <taxon>Camelus</taxon>
    </lineage>
</organism>
<evidence type="ECO:0000256" key="2">
    <source>
        <dbReference type="ARBA" id="ARBA00022999"/>
    </source>
</evidence>
<dbReference type="Gene3D" id="2.30.30.40">
    <property type="entry name" value="SH3 Domains"/>
    <property type="match status" value="1"/>
</dbReference>
<evidence type="ECO:0000256" key="3">
    <source>
        <dbReference type="PROSITE-ProRule" id="PRU00192"/>
    </source>
</evidence>
<keyword evidence="5" id="KW-0808">Transferase</keyword>
<accession>A0A5N4CC12</accession>
<protein>
    <submittedName>
        <fullName evidence="5">Tyrosine-protein kinase Lyn</fullName>
    </submittedName>
</protein>
<dbReference type="GO" id="GO:0016301">
    <property type="term" value="F:kinase activity"/>
    <property type="evidence" value="ECO:0007669"/>
    <property type="project" value="UniProtKB-KW"/>
</dbReference>
<dbReference type="InterPro" id="IPR036028">
    <property type="entry name" value="SH3-like_dom_sf"/>
</dbReference>
<dbReference type="PROSITE" id="PS50002">
    <property type="entry name" value="SH3"/>
    <property type="match status" value="1"/>
</dbReference>
<dbReference type="CDD" id="cd12004">
    <property type="entry name" value="SH3_Lyn"/>
    <property type="match status" value="1"/>
</dbReference>
<dbReference type="InterPro" id="IPR001452">
    <property type="entry name" value="SH3_domain"/>
</dbReference>
<proteinExistence type="predicted"/>
<dbReference type="STRING" id="9838.ENSCDRP00005029490"/>
<dbReference type="SUPFAM" id="SSF50044">
    <property type="entry name" value="SH3-domain"/>
    <property type="match status" value="1"/>
</dbReference>
<dbReference type="PRINTS" id="PR00452">
    <property type="entry name" value="SH3DOMAIN"/>
</dbReference>
<evidence type="ECO:0000256" key="1">
    <source>
        <dbReference type="ARBA" id="ARBA00022443"/>
    </source>
</evidence>
<dbReference type="SMART" id="SM00326">
    <property type="entry name" value="SH3"/>
    <property type="match status" value="1"/>
</dbReference>
<dbReference type="PANTHER" id="PTHR46037">
    <property type="entry name" value="PROTEIN ENHANCER OF SEVENLESS 2B"/>
    <property type="match status" value="1"/>
</dbReference>
<evidence type="ECO:0000313" key="6">
    <source>
        <dbReference type="Proteomes" id="UP000299084"/>
    </source>
</evidence>